<name>A0ACD1G4N6_9EURO</name>
<dbReference type="EMBL" id="KZ825356">
    <property type="protein sequence ID" value="RAH44116.1"/>
    <property type="molecule type" value="Genomic_DNA"/>
</dbReference>
<evidence type="ECO:0000313" key="2">
    <source>
        <dbReference type="Proteomes" id="UP000249057"/>
    </source>
</evidence>
<dbReference type="Proteomes" id="UP000249057">
    <property type="component" value="Unassembled WGS sequence"/>
</dbReference>
<keyword evidence="2" id="KW-1185">Reference proteome</keyword>
<proteinExistence type="predicted"/>
<reference evidence="1" key="1">
    <citation type="submission" date="2018-02" db="EMBL/GenBank/DDBJ databases">
        <title>The genomes of Aspergillus section Nigri reveals drivers in fungal speciation.</title>
        <authorList>
            <consortium name="DOE Joint Genome Institute"/>
            <person name="Vesth T.C."/>
            <person name="Nybo J."/>
            <person name="Theobald S."/>
            <person name="Brandl J."/>
            <person name="Frisvad J.C."/>
            <person name="Nielsen K.F."/>
            <person name="Lyhne E.K."/>
            <person name="Kogle M.E."/>
            <person name="Kuo A."/>
            <person name="Riley R."/>
            <person name="Clum A."/>
            <person name="Nolan M."/>
            <person name="Lipzen A."/>
            <person name="Salamov A."/>
            <person name="Henrissat B."/>
            <person name="Wiebenga A."/>
            <person name="De vries R.P."/>
            <person name="Grigoriev I.V."/>
            <person name="Mortensen U.H."/>
            <person name="Andersen M.R."/>
            <person name="Baker S.E."/>
        </authorList>
    </citation>
    <scope>NUCLEOTIDE SEQUENCE</scope>
    <source>
        <strain evidence="1">CBS 621.78</strain>
    </source>
</reference>
<sequence length="195" mass="21552">MSHLIRTLSVKITMALTWPITEFPRVQVIGSLTRQAKMAAGFWARDIRAQHPSDHHCTSQRPQVTRNPFTACGTIETSSTPVPRPVSLGVKVPVRAGRNPLAPDRKWRYLAKSIVVVCPDHETVCALGRNCHLQAALDLGLWGCRARVRQDTVASIVVRNLVSPIGLIPEYGVSPILFRMLPPEVILPDVTSRKA</sequence>
<evidence type="ECO:0000313" key="1">
    <source>
        <dbReference type="EMBL" id="RAH44116.1"/>
    </source>
</evidence>
<accession>A0ACD1G4N6</accession>
<protein>
    <submittedName>
        <fullName evidence="1">Uncharacterized protein</fullName>
    </submittedName>
</protein>
<gene>
    <name evidence="1" type="ORF">BO95DRAFT_185034</name>
</gene>
<organism evidence="1 2">
    <name type="scientific">Aspergillus brunneoviolaceus CBS 621.78</name>
    <dbReference type="NCBI Taxonomy" id="1450534"/>
    <lineage>
        <taxon>Eukaryota</taxon>
        <taxon>Fungi</taxon>
        <taxon>Dikarya</taxon>
        <taxon>Ascomycota</taxon>
        <taxon>Pezizomycotina</taxon>
        <taxon>Eurotiomycetes</taxon>
        <taxon>Eurotiomycetidae</taxon>
        <taxon>Eurotiales</taxon>
        <taxon>Aspergillaceae</taxon>
        <taxon>Aspergillus</taxon>
        <taxon>Aspergillus subgen. Circumdati</taxon>
    </lineage>
</organism>